<dbReference type="AlphaFoldDB" id="A0A1H2XUW5"/>
<accession>A0A1H2XUW5</accession>
<dbReference type="PANTHER" id="PTHR47495:SF2">
    <property type="entry name" value="ALDEHYDE DEHYDROGENASE"/>
    <property type="match status" value="1"/>
</dbReference>
<feature type="signal peptide" evidence="1">
    <location>
        <begin position="1"/>
        <end position="32"/>
    </location>
</feature>
<dbReference type="SMART" id="SM01008">
    <property type="entry name" value="Ald_Xan_dh_C"/>
    <property type="match status" value="1"/>
</dbReference>
<evidence type="ECO:0000313" key="4">
    <source>
        <dbReference type="Proteomes" id="UP000183076"/>
    </source>
</evidence>
<dbReference type="PANTHER" id="PTHR47495">
    <property type="entry name" value="ALDEHYDE DEHYDROGENASE"/>
    <property type="match status" value="1"/>
</dbReference>
<dbReference type="InterPro" id="IPR008274">
    <property type="entry name" value="AldOxase/xan_DH_MoCoBD1"/>
</dbReference>
<evidence type="ECO:0000256" key="1">
    <source>
        <dbReference type="SAM" id="SignalP"/>
    </source>
</evidence>
<dbReference type="InterPro" id="IPR046867">
    <property type="entry name" value="AldOxase/xan_DH_MoCoBD2"/>
</dbReference>
<feature type="domain" description="Aldehyde oxidase/xanthine dehydrogenase a/b hammerhead" evidence="2">
    <location>
        <begin position="206"/>
        <end position="286"/>
    </location>
</feature>
<name>A0A1H2XUW5_9RHOB</name>
<sequence length="729" mass="77300">MTINTSRRSFLKGAGAAVAVLAVGIDPKGALAASTSEAGTAITPFVKIYADGTVAAIIKRFEGGQGTSTGLSTLIAEELNMELSDITFETAPSDTAVYNNLFFGALQGTGGSTAMANSFMQYRTAGAAARDVLLQAAAKDWDVDVSELTLANGVISGAGKEGQIGEFISTAVQIAVPVEPVLKAPEDWTQIGNTQKARRDSDDKVNGEGIYGMDIQLDNQMVAAIKRIPQYGATVASFDDSAAKDVTGFIMAKALPNGAGVVAYAENTWAAFQARDAIEVEWDLSKAETRSSDEIKQQLLAAVNTDPQWQASETTLDATTAALQGAAQVVEREFFLPMLAHATMEPLSATIAATEDGGVIMYDGAQGPTMNHATMHQILGIPMDKIQVKTLYAGGFFGRRFNAGADYIVETTLAFSMTDQTRPVKLVWSREDDLSGGWYRPAYAHKVRVGLDDAGKIVGWDHRVAGQSIAKDGPFDAFYVKDGVDISSVEGTAENPYAIPGMHIGLTDAAPTTTVNYWRSVGHSHNAYVMETMMDVAAAAAGQDPVSFRLAYLPGDTVDQKRKADVLKLAAENAGFGKPLPDGHFHGVAVHKSFGTYCAQICEISIDEDDYVQIEKYTAAVDCGVAVNPDVVKAQVEGAIGFGVGHIMRDQITLDGGVVVQQNFPDYEPLRMRDIKSIEVHIVKTNEAPSGIGEPGTPPAGPALANAIAASGRDLVTHLPMIENGVDFA</sequence>
<dbReference type="PROSITE" id="PS51318">
    <property type="entry name" value="TAT"/>
    <property type="match status" value="1"/>
</dbReference>
<dbReference type="InterPro" id="IPR037165">
    <property type="entry name" value="AldOxase/xan_DH_Mopterin-bd_sf"/>
</dbReference>
<dbReference type="STRING" id="60137.SAMN04488041_10434"/>
<gene>
    <name evidence="3" type="ORF">SAMN04488041_10434</name>
</gene>
<feature type="chain" id="PRO_5010248980" evidence="1">
    <location>
        <begin position="33"/>
        <end position="729"/>
    </location>
</feature>
<dbReference type="GO" id="GO:0016491">
    <property type="term" value="F:oxidoreductase activity"/>
    <property type="evidence" value="ECO:0007669"/>
    <property type="project" value="InterPro"/>
</dbReference>
<dbReference type="Proteomes" id="UP000183076">
    <property type="component" value="Unassembled WGS sequence"/>
</dbReference>
<reference evidence="4" key="1">
    <citation type="submission" date="2016-10" db="EMBL/GenBank/DDBJ databases">
        <authorList>
            <person name="Varghese N."/>
            <person name="Submissions S."/>
        </authorList>
    </citation>
    <scope>NUCLEOTIDE SEQUENCE [LARGE SCALE GENOMIC DNA]</scope>
    <source>
        <strain evidence="4">DSM 10014</strain>
    </source>
</reference>
<keyword evidence="1" id="KW-0732">Signal</keyword>
<organism evidence="3 4">
    <name type="scientific">Sulfitobacter pontiacus</name>
    <dbReference type="NCBI Taxonomy" id="60137"/>
    <lineage>
        <taxon>Bacteria</taxon>
        <taxon>Pseudomonadati</taxon>
        <taxon>Pseudomonadota</taxon>
        <taxon>Alphaproteobacteria</taxon>
        <taxon>Rhodobacterales</taxon>
        <taxon>Roseobacteraceae</taxon>
        <taxon>Sulfitobacter</taxon>
    </lineage>
</organism>
<dbReference type="NCBIfam" id="TIGR01409">
    <property type="entry name" value="TAT_signal_seq"/>
    <property type="match status" value="1"/>
</dbReference>
<dbReference type="GeneID" id="94021086"/>
<dbReference type="InterPro" id="IPR012368">
    <property type="entry name" value="OxRdtase_Mopterin-bd_su_IorB"/>
</dbReference>
<dbReference type="SUPFAM" id="SSF56003">
    <property type="entry name" value="Molybdenum cofactor-binding domain"/>
    <property type="match status" value="2"/>
</dbReference>
<dbReference type="InterPro" id="IPR019546">
    <property type="entry name" value="TAT_signal_bac_arc"/>
</dbReference>
<dbReference type="PIRSF" id="PIRSF036389">
    <property type="entry name" value="IOR_B"/>
    <property type="match status" value="1"/>
</dbReference>
<dbReference type="InterPro" id="IPR000674">
    <property type="entry name" value="Ald_Oxase/Xan_DH_a/b"/>
</dbReference>
<protein>
    <submittedName>
        <fullName evidence="3">Isoquinoline 1-oxidoreductase, beta subunit</fullName>
    </submittedName>
</protein>
<dbReference type="Pfam" id="PF20256">
    <property type="entry name" value="MoCoBD_2"/>
    <property type="match status" value="2"/>
</dbReference>
<evidence type="ECO:0000313" key="3">
    <source>
        <dbReference type="EMBL" id="SDW96703.1"/>
    </source>
</evidence>
<dbReference type="InterPro" id="IPR006311">
    <property type="entry name" value="TAT_signal"/>
</dbReference>
<dbReference type="Pfam" id="PF02738">
    <property type="entry name" value="MoCoBD_1"/>
    <property type="match status" value="1"/>
</dbReference>
<dbReference type="Gene3D" id="3.90.1170.50">
    <property type="entry name" value="Aldehyde oxidase/xanthine dehydrogenase, a/b hammerhead"/>
    <property type="match status" value="1"/>
</dbReference>
<dbReference type="InterPro" id="IPR052516">
    <property type="entry name" value="N-heterocyclic_Hydroxylase"/>
</dbReference>
<proteinExistence type="predicted"/>
<dbReference type="Gene3D" id="3.30.365.10">
    <property type="entry name" value="Aldehyde oxidase/xanthine dehydrogenase, molybdopterin binding domain"/>
    <property type="match status" value="4"/>
</dbReference>
<dbReference type="EMBL" id="FNNB01000004">
    <property type="protein sequence ID" value="SDW96703.1"/>
    <property type="molecule type" value="Genomic_DNA"/>
</dbReference>
<evidence type="ECO:0000259" key="2">
    <source>
        <dbReference type="SMART" id="SM01008"/>
    </source>
</evidence>
<dbReference type="RefSeq" id="WP_074635791.1">
    <property type="nucleotide sequence ID" value="NZ_CP160849.1"/>
</dbReference>